<evidence type="ECO:0000256" key="4">
    <source>
        <dbReference type="SAM" id="MobiDB-lite"/>
    </source>
</evidence>
<evidence type="ECO:0000256" key="2">
    <source>
        <dbReference type="ARBA" id="ARBA00009149"/>
    </source>
</evidence>
<feature type="domain" description="Flagellar hook-length control protein-like C-terminal" evidence="5">
    <location>
        <begin position="268"/>
        <end position="350"/>
    </location>
</feature>
<dbReference type="RefSeq" id="WP_002434948.1">
    <property type="nucleotide sequence ID" value="NZ_BAFF01000003.1"/>
</dbReference>
<gene>
    <name evidence="6" type="primary">fliK</name>
    <name evidence="6" type="ORF">EH105704_03_01350</name>
</gene>
<dbReference type="GO" id="GO:0009424">
    <property type="term" value="C:bacterial-type flagellum hook"/>
    <property type="evidence" value="ECO:0007669"/>
    <property type="project" value="InterPro"/>
</dbReference>
<dbReference type="PRINTS" id="PR01007">
    <property type="entry name" value="FLGHOOKFLIK"/>
</dbReference>
<dbReference type="GeneID" id="92827900"/>
<dbReference type="Pfam" id="PF02120">
    <property type="entry name" value="Flg_hook"/>
    <property type="match status" value="1"/>
</dbReference>
<dbReference type="InterPro" id="IPR052563">
    <property type="entry name" value="FliK"/>
</dbReference>
<dbReference type="InterPro" id="IPR038610">
    <property type="entry name" value="FliK-like_C_sf"/>
</dbReference>
<comment type="function">
    <text evidence="1">Controls the length of the flagellar hook.</text>
</comment>
<dbReference type="eggNOG" id="COG3144">
    <property type="taxonomic scope" value="Bacteria"/>
</dbReference>
<dbReference type="Gene3D" id="3.30.750.140">
    <property type="match status" value="1"/>
</dbReference>
<dbReference type="GO" id="GO:0044780">
    <property type="term" value="P:bacterial-type flagellum assembly"/>
    <property type="evidence" value="ECO:0007669"/>
    <property type="project" value="InterPro"/>
</dbReference>
<evidence type="ECO:0000313" key="7">
    <source>
        <dbReference type="Proteomes" id="UP000010297"/>
    </source>
</evidence>
<dbReference type="PANTHER" id="PTHR37533:SF2">
    <property type="entry name" value="FLAGELLAR HOOK-LENGTH CONTROL PROTEIN"/>
    <property type="match status" value="1"/>
</dbReference>
<keyword evidence="7" id="KW-1185">Reference proteome</keyword>
<dbReference type="InterPro" id="IPR021136">
    <property type="entry name" value="Flagellar_hook_control-like_C"/>
</dbReference>
<dbReference type="PANTHER" id="PTHR37533">
    <property type="entry name" value="FLAGELLAR HOOK-LENGTH CONTROL PROTEIN"/>
    <property type="match status" value="1"/>
</dbReference>
<dbReference type="InterPro" id="IPR001635">
    <property type="entry name" value="Flag_hook_Flik"/>
</dbReference>
<dbReference type="AlphaFoldDB" id="H5V0X2"/>
<proteinExistence type="inferred from homology"/>
<dbReference type="CDD" id="cd17470">
    <property type="entry name" value="T3SS_Flik_C"/>
    <property type="match status" value="1"/>
</dbReference>
<dbReference type="EMBL" id="BAFF01000003">
    <property type="protein sequence ID" value="GAB51630.1"/>
    <property type="molecule type" value="Genomic_DNA"/>
</dbReference>
<keyword evidence="3" id="KW-1005">Bacterial flagellum biogenesis</keyword>
<evidence type="ECO:0000313" key="6">
    <source>
        <dbReference type="EMBL" id="GAB51630.1"/>
    </source>
</evidence>
<protein>
    <submittedName>
        <fullName evidence="6">Flagellar hook-length control protein</fullName>
    </submittedName>
</protein>
<feature type="region of interest" description="Disordered" evidence="4">
    <location>
        <begin position="344"/>
        <end position="374"/>
    </location>
</feature>
<name>H5V0X2_ATLHE</name>
<sequence length="397" mass="40303">MITLPKISLAPESEAAGMAASDKSAPDAGTFLALLSQAMPGLGDGKALNLDALTSGAQKLALTAGETGETGADGDPQALLDALLAGLNAPTGGQLQATDESKSIAGKLADLTDDHKLNEQDMAALSALFAMLPHQQTAALNPLDSQSVATATVASATGALANALSGDARVEVKGDGKGLENQSVNAQAQPAAAVTAQSPHDAIHAASNADKLFNDANSSNPAAPSAMQPMVSSASATPTPTSAAIATPHTAVLNAQLGTPEWQQAFSQQVTLMTRNGQQSAELRLNPEALGQVHISLKIDDNLAQMQFVSPHSHVRAALEAAMPTLRTQLAESGIQLGQSNISSESFAGQQQQQGQPQHNGSGRGQASFVGNSEAGIPAPASLQRIARGDNAVDIFA</sequence>
<evidence type="ECO:0000259" key="5">
    <source>
        <dbReference type="Pfam" id="PF02120"/>
    </source>
</evidence>
<accession>H5V0X2</accession>
<feature type="compositionally biased region" description="Low complexity" evidence="4">
    <location>
        <begin position="216"/>
        <end position="242"/>
    </location>
</feature>
<keyword evidence="6" id="KW-0969">Cilium</keyword>
<feature type="compositionally biased region" description="Low complexity" evidence="4">
    <location>
        <begin position="349"/>
        <end position="358"/>
    </location>
</feature>
<comment type="similarity">
    <text evidence="2">Belongs to the FliK family.</text>
</comment>
<feature type="region of interest" description="Disordered" evidence="4">
    <location>
        <begin position="215"/>
        <end position="242"/>
    </location>
</feature>
<keyword evidence="6" id="KW-0966">Cell projection</keyword>
<keyword evidence="6" id="KW-0282">Flagellum</keyword>
<evidence type="ECO:0000256" key="3">
    <source>
        <dbReference type="ARBA" id="ARBA00022795"/>
    </source>
</evidence>
<organism evidence="6 7">
    <name type="scientific">Atlantibacter hermannii NBRC 105704</name>
    <dbReference type="NCBI Taxonomy" id="1115512"/>
    <lineage>
        <taxon>Bacteria</taxon>
        <taxon>Pseudomonadati</taxon>
        <taxon>Pseudomonadota</taxon>
        <taxon>Gammaproteobacteria</taxon>
        <taxon>Enterobacterales</taxon>
        <taxon>Enterobacteriaceae</taxon>
        <taxon>Atlantibacter</taxon>
    </lineage>
</organism>
<dbReference type="Proteomes" id="UP000010297">
    <property type="component" value="Unassembled WGS sequence"/>
</dbReference>
<evidence type="ECO:0000256" key="1">
    <source>
        <dbReference type="ARBA" id="ARBA00003944"/>
    </source>
</evidence>
<reference evidence="6 7" key="1">
    <citation type="submission" date="2012-02" db="EMBL/GenBank/DDBJ databases">
        <title>Whole genome shotgun sequence of Escherichia hermannii NBRC 105704.</title>
        <authorList>
            <person name="Yoshida I."/>
            <person name="Hosoyama A."/>
            <person name="Tsuchikane K."/>
            <person name="Katsumata H."/>
            <person name="Yamazaki S."/>
            <person name="Fujita N."/>
        </authorList>
    </citation>
    <scope>NUCLEOTIDE SEQUENCE [LARGE SCALE GENOMIC DNA]</scope>
    <source>
        <strain evidence="6 7">NBRC 105704</strain>
    </source>
</reference>
<comment type="caution">
    <text evidence="6">The sequence shown here is derived from an EMBL/GenBank/DDBJ whole genome shotgun (WGS) entry which is preliminary data.</text>
</comment>